<accession>A0A939SRF1</accession>
<reference evidence="2" key="1">
    <citation type="submission" date="2021-03" db="EMBL/GenBank/DDBJ databases">
        <title>Molecular epidemiology and mechanisms of colistin and carbapenem resistance in Enterobacteriaceae from clinical isolates, the environment and porcine samples in Pretoria, South Africa.</title>
        <authorList>
            <person name="Bogoshi D."/>
            <person name="Mbelle N.M."/>
            <person name="Naidoo V."/>
            <person name="Osei Sekyere J."/>
        </authorList>
    </citation>
    <scope>NUCLEOTIDE SEQUENCE</scope>
    <source>
        <strain evidence="2">ESB009</strain>
    </source>
</reference>
<dbReference type="SUPFAM" id="SSF53187">
    <property type="entry name" value="Zn-dependent exopeptidases"/>
    <property type="match status" value="1"/>
</dbReference>
<keyword evidence="1" id="KW-0378">Hydrolase</keyword>
<feature type="non-terminal residue" evidence="2">
    <location>
        <position position="1"/>
    </location>
</feature>
<comment type="caution">
    <text evidence="2">The sequence shown here is derived from an EMBL/GenBank/DDBJ whole genome shotgun (WGS) entry which is preliminary data.</text>
</comment>
<dbReference type="EMBL" id="JAGETT010000015">
    <property type="protein sequence ID" value="MBO1919881.1"/>
    <property type="molecule type" value="Genomic_DNA"/>
</dbReference>
<dbReference type="GO" id="GO:0016813">
    <property type="term" value="F:hydrolase activity, acting on carbon-nitrogen (but not peptide) bonds, in linear amidines"/>
    <property type="evidence" value="ECO:0007669"/>
    <property type="project" value="InterPro"/>
</dbReference>
<dbReference type="PANTHER" id="PTHR32494:SF5">
    <property type="entry name" value="ALLANTOATE AMIDOHYDROLASE"/>
    <property type="match status" value="1"/>
</dbReference>
<name>A0A939SRF1_STAXY</name>
<evidence type="ECO:0000256" key="1">
    <source>
        <dbReference type="ARBA" id="ARBA00022801"/>
    </source>
</evidence>
<dbReference type="Gene3D" id="3.40.630.10">
    <property type="entry name" value="Zn peptidases"/>
    <property type="match status" value="1"/>
</dbReference>
<dbReference type="PANTHER" id="PTHR32494">
    <property type="entry name" value="ALLANTOATE DEIMINASE-RELATED"/>
    <property type="match status" value="1"/>
</dbReference>
<evidence type="ECO:0000313" key="2">
    <source>
        <dbReference type="EMBL" id="MBO1919881.1"/>
    </source>
</evidence>
<proteinExistence type="predicted"/>
<gene>
    <name evidence="2" type="ORF">J4710_03950</name>
</gene>
<dbReference type="AlphaFoldDB" id="A0A939SRF1"/>
<sequence>KMTKSDMKHIKDNEGNILYDVVEPLSQDMHGKAALFERNQIKAFLELHIEQGPILEKNNKDIGIVTDIAALMFQVKYPRCHESFWFYPYAYEN</sequence>
<protein>
    <submittedName>
        <fullName evidence="2">Uncharacterized protein</fullName>
    </submittedName>
</protein>
<dbReference type="InterPro" id="IPR010158">
    <property type="entry name" value="Amidase_Cbmase"/>
</dbReference>
<organism evidence="2">
    <name type="scientific">Staphylococcus xylosus</name>
    <dbReference type="NCBI Taxonomy" id="1288"/>
    <lineage>
        <taxon>Bacteria</taxon>
        <taxon>Bacillati</taxon>
        <taxon>Bacillota</taxon>
        <taxon>Bacilli</taxon>
        <taxon>Bacillales</taxon>
        <taxon>Staphylococcaceae</taxon>
        <taxon>Staphylococcus</taxon>
    </lineage>
</organism>